<evidence type="ECO:0000256" key="6">
    <source>
        <dbReference type="ARBA" id="ARBA00023098"/>
    </source>
</evidence>
<comment type="subcellular location">
    <subcellularLocation>
        <location evidence="1">Membrane</location>
        <topology evidence="1">Multi-pass membrane protein</topology>
    </subcellularLocation>
</comment>
<organism evidence="11">
    <name type="scientific">Thraustochytrium sp. FJN-10</name>
    <dbReference type="NCBI Taxonomy" id="339659"/>
    <lineage>
        <taxon>Eukaryota</taxon>
        <taxon>Sar</taxon>
        <taxon>Stramenopiles</taxon>
        <taxon>Bigyra</taxon>
        <taxon>Labyrinthulomycetes</taxon>
        <taxon>Thraustochytrida</taxon>
        <taxon>Thraustochytriidae</taxon>
        <taxon>Thraustochytrium</taxon>
    </lineage>
</organism>
<sequence>MGKGSEGRSAAREMTAEANGDKRKTILIEGVLYDATNFKHPGGSIINFLTEGEAGVDATQAYREFHQRSGKADKYLKSLPKLDASKVESRFSAKEQARRDAMTRDYAAFREELVAEGYFDPSIPHMIYRVVEIVALFALSFWLMSKASPTSLVLGVVMNGIAQGRCGWVMHEMGHGSFTGVIWLDDRMCEFFYGVGCGMSGHYWKNQHSKHHAAPNRLEHDVDLNTLPLVAFNERVVRKVKPGSLLALWLRVQAYLFAPVSCLLIGLGWTLYLHPRYMLRTKRHMEFVWIFARYIGWFSLMGALGYSPGTSVGMYLCSFGPGCIYIFLQFAVSHTHLPVTNPEDQLHWLEYAADHTVNISTKSWLVTWWMSNLNFQIEHHLFPTAPQFRFKEISPRVEALFKRHNLPYYDLPYTSAVSTTFANLYSVGHSVGADTKKQD</sequence>
<keyword evidence="7 8" id="KW-0472">Membrane</keyword>
<feature type="domain" description="Fatty acid desaturase" evidence="10">
    <location>
        <begin position="152"/>
        <end position="410"/>
    </location>
</feature>
<dbReference type="GO" id="GO:0016020">
    <property type="term" value="C:membrane"/>
    <property type="evidence" value="ECO:0007669"/>
    <property type="project" value="UniProtKB-SubCell"/>
</dbReference>
<feature type="transmembrane region" description="Helical" evidence="8">
    <location>
        <begin position="312"/>
        <end position="332"/>
    </location>
</feature>
<dbReference type="InterPro" id="IPR001199">
    <property type="entry name" value="Cyt_B5-like_heme/steroid-bd"/>
</dbReference>
<dbReference type="SUPFAM" id="SSF55856">
    <property type="entry name" value="Cytochrome b5-like heme/steroid binding domain"/>
    <property type="match status" value="1"/>
</dbReference>
<dbReference type="EMBL" id="EU643618">
    <property type="protein sequence ID" value="ACD03117.1"/>
    <property type="molecule type" value="mRNA"/>
</dbReference>
<dbReference type="Pfam" id="PF00487">
    <property type="entry name" value="FA_desaturase"/>
    <property type="match status" value="1"/>
</dbReference>
<feature type="transmembrane region" description="Helical" evidence="8">
    <location>
        <begin position="287"/>
        <end position="306"/>
    </location>
</feature>
<dbReference type="Pfam" id="PF00173">
    <property type="entry name" value="Cyt-b5"/>
    <property type="match status" value="1"/>
</dbReference>
<evidence type="ECO:0000256" key="3">
    <source>
        <dbReference type="ARBA" id="ARBA00022692"/>
    </source>
</evidence>
<comment type="similarity">
    <text evidence="2">Belongs to the fatty acid desaturase type 1 family.</text>
</comment>
<reference evidence="11" key="1">
    <citation type="journal article" date="2011" name="Mar. Biotechnol.">
        <title>Cloning and Functional Identification of Delta5 Fatty Acid Desaturase Gene and Its 5'-Upstream Region from Marine Fungus Thraustochytrium sp. FJN-10.</title>
        <authorList>
            <person name="Huang J.Z."/>
            <person name="Jiang X.Z."/>
            <person name="Xia X.F."/>
            <person name="Yu A.Q."/>
            <person name="Mao R.Y."/>
            <person name="Chen X.F."/>
            <person name="Tian B.Y."/>
        </authorList>
    </citation>
    <scope>NUCLEOTIDE SEQUENCE</scope>
    <source>
        <strain evidence="11">FJU-10</strain>
    </source>
</reference>
<dbReference type="InterPro" id="IPR036400">
    <property type="entry name" value="Cyt_B5-like_heme/steroid_sf"/>
</dbReference>
<evidence type="ECO:0000259" key="10">
    <source>
        <dbReference type="Pfam" id="PF00487"/>
    </source>
</evidence>
<evidence type="ECO:0000256" key="5">
    <source>
        <dbReference type="ARBA" id="ARBA00023002"/>
    </source>
</evidence>
<feature type="transmembrane region" description="Helical" evidence="8">
    <location>
        <begin position="254"/>
        <end position="275"/>
    </location>
</feature>
<dbReference type="AlphaFoldDB" id="B2ZCY2"/>
<keyword evidence="6" id="KW-0443">Lipid metabolism</keyword>
<evidence type="ECO:0000256" key="1">
    <source>
        <dbReference type="ARBA" id="ARBA00004141"/>
    </source>
</evidence>
<proteinExistence type="evidence at transcript level"/>
<evidence type="ECO:0000256" key="7">
    <source>
        <dbReference type="ARBA" id="ARBA00023136"/>
    </source>
</evidence>
<dbReference type="PANTHER" id="PTHR19353:SF88">
    <property type="entry name" value="DELTA(5) FATTY ACID DESATURASE FAT-4"/>
    <property type="match status" value="1"/>
</dbReference>
<feature type="domain" description="Cytochrome b5 heme-binding" evidence="9">
    <location>
        <begin position="16"/>
        <end position="78"/>
    </location>
</feature>
<dbReference type="PANTHER" id="PTHR19353">
    <property type="entry name" value="FATTY ACID DESATURASE 2"/>
    <property type="match status" value="1"/>
</dbReference>
<dbReference type="CDD" id="cd03506">
    <property type="entry name" value="Delta6-FADS-like"/>
    <property type="match status" value="1"/>
</dbReference>
<dbReference type="InterPro" id="IPR005804">
    <property type="entry name" value="FA_desaturase_dom"/>
</dbReference>
<keyword evidence="5" id="KW-0560">Oxidoreductase</keyword>
<protein>
    <submittedName>
        <fullName evidence="11">Delta-5 fatty acid desaturase</fullName>
    </submittedName>
</protein>
<keyword evidence="3 8" id="KW-0812">Transmembrane</keyword>
<evidence type="ECO:0000259" key="9">
    <source>
        <dbReference type="Pfam" id="PF00173"/>
    </source>
</evidence>
<name>B2ZCY2_9STRA</name>
<dbReference type="GO" id="GO:0016717">
    <property type="term" value="F:oxidoreductase activity, acting on paired donors, with oxidation of a pair of donors resulting in the reduction of molecular oxygen to two molecules of water"/>
    <property type="evidence" value="ECO:0007669"/>
    <property type="project" value="TreeGrafter"/>
</dbReference>
<keyword evidence="4 8" id="KW-1133">Transmembrane helix</keyword>
<dbReference type="PIRSF" id="PIRSF015921">
    <property type="entry name" value="FA_sphinglp_des"/>
    <property type="match status" value="1"/>
</dbReference>
<dbReference type="GO" id="GO:0006629">
    <property type="term" value="P:lipid metabolic process"/>
    <property type="evidence" value="ECO:0007669"/>
    <property type="project" value="UniProtKB-KW"/>
</dbReference>
<accession>B2ZCY2</accession>
<evidence type="ECO:0000313" key="11">
    <source>
        <dbReference type="EMBL" id="ACD03117.1"/>
    </source>
</evidence>
<dbReference type="Gene3D" id="3.10.120.10">
    <property type="entry name" value="Cytochrome b5-like heme/steroid binding domain"/>
    <property type="match status" value="1"/>
</dbReference>
<evidence type="ECO:0000256" key="8">
    <source>
        <dbReference type="SAM" id="Phobius"/>
    </source>
</evidence>
<evidence type="ECO:0000256" key="2">
    <source>
        <dbReference type="ARBA" id="ARBA00009295"/>
    </source>
</evidence>
<dbReference type="InterPro" id="IPR012171">
    <property type="entry name" value="Fatty_acid_desaturase"/>
</dbReference>
<evidence type="ECO:0000256" key="4">
    <source>
        <dbReference type="ARBA" id="ARBA00022989"/>
    </source>
</evidence>
<gene>
    <name evidence="11" type="primary">DSR5</name>
</gene>